<reference evidence="2 3" key="1">
    <citation type="submission" date="2018-08" db="EMBL/GenBank/DDBJ databases">
        <title>Jishengella sp. nov., isolated from a root of Azadirachta indica A. Juss. var. siamensis Valenton.</title>
        <authorList>
            <person name="Kuncharoen N."/>
            <person name="Tanasupawat S."/>
            <person name="Kudo T."/>
            <person name="Ohkuma M."/>
        </authorList>
    </citation>
    <scope>NUCLEOTIDE SEQUENCE [LARGE SCALE GENOMIC DNA]</scope>
    <source>
        <strain evidence="2 3">AZ1-13</strain>
    </source>
</reference>
<dbReference type="InterPro" id="IPR050486">
    <property type="entry name" value="Mannose-1P_guanyltransferase"/>
</dbReference>
<dbReference type="InterPro" id="IPR005835">
    <property type="entry name" value="NTP_transferase_dom"/>
</dbReference>
<dbReference type="Pfam" id="PF00483">
    <property type="entry name" value="NTP_transferase"/>
    <property type="match status" value="1"/>
</dbReference>
<dbReference type="EMBL" id="QXEC01000003">
    <property type="protein sequence ID" value="RIV40304.1"/>
    <property type="molecule type" value="Genomic_DNA"/>
</dbReference>
<evidence type="ECO:0000313" key="3">
    <source>
        <dbReference type="Proteomes" id="UP000283832"/>
    </source>
</evidence>
<dbReference type="OrthoDB" id="9803871at2"/>
<protein>
    <submittedName>
        <fullName evidence="2">Nucleotidyl transferase</fullName>
    </submittedName>
</protein>
<dbReference type="Proteomes" id="UP000283832">
    <property type="component" value="Unassembled WGS sequence"/>
</dbReference>
<comment type="caution">
    <text evidence="2">The sequence shown here is derived from an EMBL/GenBank/DDBJ whole genome shotgun (WGS) entry which is preliminary data.</text>
</comment>
<dbReference type="GO" id="GO:0016740">
    <property type="term" value="F:transferase activity"/>
    <property type="evidence" value="ECO:0007669"/>
    <property type="project" value="UniProtKB-KW"/>
</dbReference>
<dbReference type="InterPro" id="IPR029044">
    <property type="entry name" value="Nucleotide-diphossugar_trans"/>
</dbReference>
<dbReference type="SUPFAM" id="SSF53448">
    <property type="entry name" value="Nucleotide-diphospho-sugar transferases"/>
    <property type="match status" value="1"/>
</dbReference>
<name>A0A418MZB4_9ACTN</name>
<evidence type="ECO:0000313" key="2">
    <source>
        <dbReference type="EMBL" id="RIV40304.1"/>
    </source>
</evidence>
<dbReference type="Gene3D" id="3.90.550.10">
    <property type="entry name" value="Spore Coat Polysaccharide Biosynthesis Protein SpsA, Chain A"/>
    <property type="match status" value="1"/>
</dbReference>
<evidence type="ECO:0000259" key="1">
    <source>
        <dbReference type="Pfam" id="PF00483"/>
    </source>
</evidence>
<proteinExistence type="predicted"/>
<dbReference type="RefSeq" id="WP_119573598.1">
    <property type="nucleotide sequence ID" value="NZ_QXEC01000003.1"/>
</dbReference>
<feature type="domain" description="Nucleotidyl transferase" evidence="1">
    <location>
        <begin position="3"/>
        <end position="224"/>
    </location>
</feature>
<organism evidence="2 3">
    <name type="scientific">Micromonospora radicis</name>
    <dbReference type="NCBI Taxonomy" id="1894971"/>
    <lineage>
        <taxon>Bacteria</taxon>
        <taxon>Bacillati</taxon>
        <taxon>Actinomycetota</taxon>
        <taxon>Actinomycetes</taxon>
        <taxon>Micromonosporales</taxon>
        <taxon>Micromonosporaceae</taxon>
        <taxon>Micromonospora</taxon>
    </lineage>
</organism>
<dbReference type="PANTHER" id="PTHR22572">
    <property type="entry name" value="SUGAR-1-PHOSPHATE GUANYL TRANSFERASE"/>
    <property type="match status" value="1"/>
</dbReference>
<gene>
    <name evidence="2" type="ORF">D2L64_05540</name>
</gene>
<keyword evidence="2" id="KW-0808">Transferase</keyword>
<accession>A0A418MZB4</accession>
<sequence>MHAILLVGGRGTRLMPHTRNRPKALMPMGRHSLLEISLRRLHACGFTRATLCVSHLGSMIRSAIGDGSRLGLRVDYCVDERPMGTAAPLLLVADWTEPAVVMNGDLLTSLDFGDLHRRHVASGAGLTVAYQRYWVSTGVGLLRTDGDRVRRVHEKPTFEWNVCCGIYVADPDVRSYIRAGEPTDMPALINALTDAGRPVNGHAFNESWHDVGTPARYEQAQADFLADPDRYLRLVPSTPPAQRSRPELDVVFLDEPVTGSATIETWT</sequence>
<dbReference type="AlphaFoldDB" id="A0A418MZB4"/>
<keyword evidence="3" id="KW-1185">Reference proteome</keyword>